<accession>A0A162DVW0</accession>
<keyword evidence="7" id="KW-1185">Reference proteome</keyword>
<dbReference type="InterPro" id="IPR000653">
    <property type="entry name" value="DegT/StrS_aminotransferase"/>
</dbReference>
<evidence type="ECO:0000256" key="2">
    <source>
        <dbReference type="ARBA" id="ARBA00037999"/>
    </source>
</evidence>
<dbReference type="AlphaFoldDB" id="A0A162DVW0"/>
<dbReference type="STRING" id="519424.AZF04_18600"/>
<dbReference type="Gene3D" id="3.40.640.10">
    <property type="entry name" value="Type I PLP-dependent aspartate aminotransferase-like (Major domain)"/>
    <property type="match status" value="1"/>
</dbReference>
<dbReference type="Proteomes" id="UP000075806">
    <property type="component" value="Unassembled WGS sequence"/>
</dbReference>
<organism evidence="6 7">
    <name type="scientific">Alkalihalobacillus trypoxylicola</name>
    <dbReference type="NCBI Taxonomy" id="519424"/>
    <lineage>
        <taxon>Bacteria</taxon>
        <taxon>Bacillati</taxon>
        <taxon>Bacillota</taxon>
        <taxon>Bacilli</taxon>
        <taxon>Bacillales</taxon>
        <taxon>Bacillaceae</taxon>
        <taxon>Alkalihalobacillus</taxon>
    </lineage>
</organism>
<dbReference type="Pfam" id="PF01041">
    <property type="entry name" value="DegT_DnrJ_EryC1"/>
    <property type="match status" value="1"/>
</dbReference>
<feature type="active site" description="Proton acceptor" evidence="3">
    <location>
        <position position="185"/>
    </location>
</feature>
<dbReference type="EMBL" id="LTAO01000013">
    <property type="protein sequence ID" value="KYG30996.1"/>
    <property type="molecule type" value="Genomic_DNA"/>
</dbReference>
<dbReference type="RefSeq" id="WP_061948780.1">
    <property type="nucleotide sequence ID" value="NZ_LTAO01000013.1"/>
</dbReference>
<evidence type="ECO:0000256" key="3">
    <source>
        <dbReference type="PIRSR" id="PIRSR000390-1"/>
    </source>
</evidence>
<dbReference type="InterPro" id="IPR015421">
    <property type="entry name" value="PyrdxlP-dep_Trfase_major"/>
</dbReference>
<dbReference type="SUPFAM" id="SSF53383">
    <property type="entry name" value="PLP-dependent transferases"/>
    <property type="match status" value="1"/>
</dbReference>
<proteinExistence type="inferred from homology"/>
<dbReference type="PIRSF" id="PIRSF000390">
    <property type="entry name" value="PLP_StrS"/>
    <property type="match status" value="1"/>
</dbReference>
<sequence length="370" mass="42185">MISLVHVDRQFQSMKKEILECVEKVLDSGQYILGEQGELFEKEASDYLNNSFTVNVANGTDALVLALRALDIGVGDEIITTPFTFFATAEAISRVRATPVFVDIDPITFNINENEIEKKVTNRTKAIIPVHLFGQACNMDQIKKIADNHNLYIVEDACQAFGGEWKGAKLGTIGDIGCFSFFPTKNLSTIGDGGLVVTKHHDIAERIKKLRHHGSRVKYMHDEVGYNSRLDELHASILRVCLTKIDRWNEERYQKALIYKKHLSDLSAFILPPTPSNKEHVYHLYCVEHHDRDKIVQYLSNKNIASGIYYPEPLHLQNVYQHLGYSVGDFPTSEEKSKSLFALPMHPFLTEEEQMRVIDALKEYEQRNIE</sequence>
<protein>
    <submittedName>
        <fullName evidence="6">Transcriptional regulator</fullName>
    </submittedName>
</protein>
<evidence type="ECO:0000256" key="1">
    <source>
        <dbReference type="ARBA" id="ARBA00022898"/>
    </source>
</evidence>
<dbReference type="CDD" id="cd00616">
    <property type="entry name" value="AHBA_syn"/>
    <property type="match status" value="1"/>
</dbReference>
<dbReference type="InterPro" id="IPR015422">
    <property type="entry name" value="PyrdxlP-dep_Trfase_small"/>
</dbReference>
<comment type="caution">
    <text evidence="6">The sequence shown here is derived from an EMBL/GenBank/DDBJ whole genome shotgun (WGS) entry which is preliminary data.</text>
</comment>
<feature type="modified residue" description="N6-(pyridoxal phosphate)lysine" evidence="4">
    <location>
        <position position="185"/>
    </location>
</feature>
<evidence type="ECO:0000313" key="7">
    <source>
        <dbReference type="Proteomes" id="UP000075806"/>
    </source>
</evidence>
<dbReference type="InterPro" id="IPR015424">
    <property type="entry name" value="PyrdxlP-dep_Trfase"/>
</dbReference>
<dbReference type="FunFam" id="3.40.640.10:FF:000089">
    <property type="entry name" value="Aminotransferase, DegT/DnrJ/EryC1/StrS family"/>
    <property type="match status" value="1"/>
</dbReference>
<evidence type="ECO:0000313" key="6">
    <source>
        <dbReference type="EMBL" id="KYG30996.1"/>
    </source>
</evidence>
<reference evidence="6" key="1">
    <citation type="submission" date="2016-02" db="EMBL/GenBank/DDBJ databases">
        <title>Genome sequence of Bacillus trypoxylicola KCTC 13244(T).</title>
        <authorList>
            <person name="Jeong H."/>
            <person name="Park S.-H."/>
            <person name="Choi S.-K."/>
        </authorList>
    </citation>
    <scope>NUCLEOTIDE SEQUENCE [LARGE SCALE GENOMIC DNA]</scope>
    <source>
        <strain evidence="6">KCTC 13244</strain>
    </source>
</reference>
<dbReference type="PANTHER" id="PTHR30244:SF36">
    <property type="entry name" value="3-OXO-GLUCOSE-6-PHOSPHATE:GLUTAMATE AMINOTRANSFERASE"/>
    <property type="match status" value="1"/>
</dbReference>
<gene>
    <name evidence="6" type="ORF">AZF04_18600</name>
</gene>
<dbReference type="OrthoDB" id="9810913at2"/>
<dbReference type="PANTHER" id="PTHR30244">
    <property type="entry name" value="TRANSAMINASE"/>
    <property type="match status" value="1"/>
</dbReference>
<name>A0A162DVW0_9BACI</name>
<dbReference type="GO" id="GO:0000271">
    <property type="term" value="P:polysaccharide biosynthetic process"/>
    <property type="evidence" value="ECO:0007669"/>
    <property type="project" value="TreeGrafter"/>
</dbReference>
<dbReference type="GO" id="GO:0008483">
    <property type="term" value="F:transaminase activity"/>
    <property type="evidence" value="ECO:0007669"/>
    <property type="project" value="TreeGrafter"/>
</dbReference>
<dbReference type="Gene3D" id="3.90.1150.10">
    <property type="entry name" value="Aspartate Aminotransferase, domain 1"/>
    <property type="match status" value="1"/>
</dbReference>
<evidence type="ECO:0000256" key="5">
    <source>
        <dbReference type="RuleBase" id="RU004508"/>
    </source>
</evidence>
<keyword evidence="1 4" id="KW-0663">Pyridoxal phosphate</keyword>
<evidence type="ECO:0000256" key="4">
    <source>
        <dbReference type="PIRSR" id="PIRSR000390-2"/>
    </source>
</evidence>
<dbReference type="GO" id="GO:0030170">
    <property type="term" value="F:pyridoxal phosphate binding"/>
    <property type="evidence" value="ECO:0007669"/>
    <property type="project" value="UniProtKB-ARBA"/>
</dbReference>
<comment type="similarity">
    <text evidence="2 5">Belongs to the DegT/DnrJ/EryC1 family.</text>
</comment>